<proteinExistence type="predicted"/>
<protein>
    <submittedName>
        <fullName evidence="2">Uncharacterized protein</fullName>
    </submittedName>
</protein>
<organism evidence="2 3">
    <name type="scientific">Diacronema lutheri</name>
    <name type="common">Unicellular marine alga</name>
    <name type="synonym">Monochrysis lutheri</name>
    <dbReference type="NCBI Taxonomy" id="2081491"/>
    <lineage>
        <taxon>Eukaryota</taxon>
        <taxon>Haptista</taxon>
        <taxon>Haptophyta</taxon>
        <taxon>Pavlovophyceae</taxon>
        <taxon>Pavlovales</taxon>
        <taxon>Pavlovaceae</taxon>
        <taxon>Diacronema</taxon>
    </lineage>
</organism>
<sequence>MLGKSGSAAAAIRVSSKSKDKFAPTWAPSDQYLNKPVHVGPAFEKQTTRTKAVYGKLLSDVPMTKMLLATDWGQGGRDWYDGAADSMHRPLITRPRTGAVLQFSKQLTRKEAVVGKLLSDVAMTRMLLGTSWSQGGDDISAEADLDTFLKPPPTRKRANLGQHSFNKQIGRVDYHQAGLRGAPAKPGLGERGAPRTAKMHAHADARASRAASAPAIRDTAHGAAPSGSTGAAAARPTSAKGTSGKLDPFASLTDIPQRARPHVLVPDMSRQMPRDRWVQQPMRLSR</sequence>
<reference evidence="2" key="1">
    <citation type="submission" date="2021-05" db="EMBL/GenBank/DDBJ databases">
        <title>The genome of the haptophyte Pavlova lutheri (Diacronema luteri, Pavlovales) - a model for lipid biosynthesis in eukaryotic algae.</title>
        <authorList>
            <person name="Hulatt C.J."/>
            <person name="Posewitz M.C."/>
        </authorList>
    </citation>
    <scope>NUCLEOTIDE SEQUENCE</scope>
    <source>
        <strain evidence="2">NIVA-4/92</strain>
    </source>
</reference>
<name>A0A8J6CH28_DIALT</name>
<keyword evidence="3" id="KW-1185">Reference proteome</keyword>
<dbReference type="EMBL" id="JAGTXO010000002">
    <property type="protein sequence ID" value="KAG8469760.1"/>
    <property type="molecule type" value="Genomic_DNA"/>
</dbReference>
<dbReference type="OrthoDB" id="10417585at2759"/>
<evidence type="ECO:0000313" key="3">
    <source>
        <dbReference type="Proteomes" id="UP000751190"/>
    </source>
</evidence>
<evidence type="ECO:0000256" key="1">
    <source>
        <dbReference type="SAM" id="MobiDB-lite"/>
    </source>
</evidence>
<feature type="compositionally biased region" description="Low complexity" evidence="1">
    <location>
        <begin position="208"/>
        <end position="239"/>
    </location>
</feature>
<feature type="region of interest" description="Disordered" evidence="1">
    <location>
        <begin position="179"/>
        <end position="286"/>
    </location>
</feature>
<gene>
    <name evidence="2" type="ORF">KFE25_006215</name>
</gene>
<dbReference type="AlphaFoldDB" id="A0A8J6CH28"/>
<dbReference type="Proteomes" id="UP000751190">
    <property type="component" value="Unassembled WGS sequence"/>
</dbReference>
<comment type="caution">
    <text evidence="2">The sequence shown here is derived from an EMBL/GenBank/DDBJ whole genome shotgun (WGS) entry which is preliminary data.</text>
</comment>
<accession>A0A8J6CH28</accession>
<evidence type="ECO:0000313" key="2">
    <source>
        <dbReference type="EMBL" id="KAG8469760.1"/>
    </source>
</evidence>